<dbReference type="SUPFAM" id="SSF57667">
    <property type="entry name" value="beta-beta-alpha zinc fingers"/>
    <property type="match status" value="1"/>
</dbReference>
<evidence type="ECO:0000313" key="3">
    <source>
        <dbReference type="EMBL" id="CAG6668219.1"/>
    </source>
</evidence>
<organism evidence="3">
    <name type="scientific">Cacopsylla melanoneura</name>
    <dbReference type="NCBI Taxonomy" id="428564"/>
    <lineage>
        <taxon>Eukaryota</taxon>
        <taxon>Metazoa</taxon>
        <taxon>Ecdysozoa</taxon>
        <taxon>Arthropoda</taxon>
        <taxon>Hexapoda</taxon>
        <taxon>Insecta</taxon>
        <taxon>Pterygota</taxon>
        <taxon>Neoptera</taxon>
        <taxon>Paraneoptera</taxon>
        <taxon>Hemiptera</taxon>
        <taxon>Sternorrhyncha</taxon>
        <taxon>Psylloidea</taxon>
        <taxon>Psyllidae</taxon>
        <taxon>Psyllinae</taxon>
        <taxon>Cacopsylla</taxon>
    </lineage>
</organism>
<proteinExistence type="predicted"/>
<dbReference type="PANTHER" id="PTHR46451:SF1">
    <property type="entry name" value="RAS-RESPONSIVE ELEMENT-BINDING PROTEIN 1"/>
    <property type="match status" value="1"/>
</dbReference>
<dbReference type="PANTHER" id="PTHR46451">
    <property type="entry name" value="RAS-RESPONSIVE ELEMENT-BINDING PROTEIN 1"/>
    <property type="match status" value="1"/>
</dbReference>
<dbReference type="InterPro" id="IPR036236">
    <property type="entry name" value="Znf_C2H2_sf"/>
</dbReference>
<dbReference type="GO" id="GO:0000978">
    <property type="term" value="F:RNA polymerase II cis-regulatory region sequence-specific DNA binding"/>
    <property type="evidence" value="ECO:0007669"/>
    <property type="project" value="TreeGrafter"/>
</dbReference>
<evidence type="ECO:0000256" key="1">
    <source>
        <dbReference type="PROSITE-ProRule" id="PRU00042"/>
    </source>
</evidence>
<keyword evidence="1" id="KW-0862">Zinc</keyword>
<dbReference type="GO" id="GO:0001228">
    <property type="term" value="F:DNA-binding transcription activator activity, RNA polymerase II-specific"/>
    <property type="evidence" value="ECO:0007669"/>
    <property type="project" value="TreeGrafter"/>
</dbReference>
<dbReference type="GO" id="GO:0005634">
    <property type="term" value="C:nucleus"/>
    <property type="evidence" value="ECO:0007669"/>
    <property type="project" value="TreeGrafter"/>
</dbReference>
<feature type="domain" description="C2H2-type" evidence="2">
    <location>
        <begin position="87"/>
        <end position="115"/>
    </location>
</feature>
<feature type="domain" description="C2H2-type" evidence="2">
    <location>
        <begin position="59"/>
        <end position="86"/>
    </location>
</feature>
<dbReference type="PROSITE" id="PS50157">
    <property type="entry name" value="ZINC_FINGER_C2H2_2"/>
    <property type="match status" value="2"/>
</dbReference>
<protein>
    <submittedName>
        <fullName evidence="3">Protein glass</fullName>
    </submittedName>
</protein>
<dbReference type="AlphaFoldDB" id="A0A8D8SIW6"/>
<dbReference type="SMART" id="SM00355">
    <property type="entry name" value="ZnF_C2H2"/>
    <property type="match status" value="2"/>
</dbReference>
<reference evidence="3" key="1">
    <citation type="submission" date="2021-05" db="EMBL/GenBank/DDBJ databases">
        <authorList>
            <person name="Alioto T."/>
            <person name="Alioto T."/>
            <person name="Gomez Garrido J."/>
        </authorList>
    </citation>
    <scope>NUCLEOTIDE SEQUENCE</scope>
</reference>
<keyword evidence="1" id="KW-0863">Zinc-finger</keyword>
<dbReference type="InterPro" id="IPR052795">
    <property type="entry name" value="RREB1"/>
</dbReference>
<dbReference type="InterPro" id="IPR013087">
    <property type="entry name" value="Znf_C2H2_type"/>
</dbReference>
<keyword evidence="1" id="KW-0479">Metal-binding</keyword>
<evidence type="ECO:0000259" key="2">
    <source>
        <dbReference type="PROSITE" id="PS50157"/>
    </source>
</evidence>
<dbReference type="GO" id="GO:0008270">
    <property type="term" value="F:zinc ion binding"/>
    <property type="evidence" value="ECO:0007669"/>
    <property type="project" value="UniProtKB-KW"/>
</dbReference>
<dbReference type="EMBL" id="HBUF01400193">
    <property type="protein sequence ID" value="CAG6736654.1"/>
    <property type="molecule type" value="Transcribed_RNA"/>
</dbReference>
<dbReference type="EMBL" id="HBUF01218355">
    <property type="protein sequence ID" value="CAG6668217.1"/>
    <property type="molecule type" value="Transcribed_RNA"/>
</dbReference>
<sequence>MLSVLFAYKSNLYHFDLHSISDSVCCQYCFQTFPFHSSVLLHHAKSCDSVERPDKKYRYVCLMCKYAAYDSHRMRRHLRTHTGEKPFRCMYCMIDFGQVESLNRHIQVKHINDNMKKRKR</sequence>
<dbReference type="Gene3D" id="3.30.160.60">
    <property type="entry name" value="Classic Zinc Finger"/>
    <property type="match status" value="2"/>
</dbReference>
<dbReference type="PROSITE" id="PS00028">
    <property type="entry name" value="ZINC_FINGER_C2H2_1"/>
    <property type="match status" value="1"/>
</dbReference>
<accession>A0A8D8SIW6</accession>
<dbReference type="EMBL" id="HBUF01218356">
    <property type="protein sequence ID" value="CAG6668219.1"/>
    <property type="molecule type" value="Transcribed_RNA"/>
</dbReference>
<name>A0A8D8SIW6_9HEMI</name>